<dbReference type="InterPro" id="IPR015433">
    <property type="entry name" value="PI3/4_kinase"/>
</dbReference>
<dbReference type="PANTHER" id="PTHR10048">
    <property type="entry name" value="PHOSPHATIDYLINOSITOL KINASE"/>
    <property type="match status" value="1"/>
</dbReference>
<organism evidence="4">
    <name type="scientific">Timema monikensis</name>
    <dbReference type="NCBI Taxonomy" id="170555"/>
    <lineage>
        <taxon>Eukaryota</taxon>
        <taxon>Metazoa</taxon>
        <taxon>Ecdysozoa</taxon>
        <taxon>Arthropoda</taxon>
        <taxon>Hexapoda</taxon>
        <taxon>Insecta</taxon>
        <taxon>Pterygota</taxon>
        <taxon>Neoptera</taxon>
        <taxon>Polyneoptera</taxon>
        <taxon>Phasmatodea</taxon>
        <taxon>Timematodea</taxon>
        <taxon>Timematoidea</taxon>
        <taxon>Timematidae</taxon>
        <taxon>Timema</taxon>
    </lineage>
</organism>
<name>A0A7R9HL73_9NEOP</name>
<sequence>MLDILHLLSITLEGDVNEEVAPLVMPGRPDLNIGIMDTMAARENIVKDFESRCQSIIQEAMKWAPRITCSHLQEYLNQNIGSHHTGVALAMECVVHFIGSNAQSASLSANLFSKRPLCVTTDVANFVNKLSLRSRCLGEIESLLKQVGDEKILMRQLIDDLSLACKEKNNEEHKKALWRATALLIFLPGFSRNLLWAISWSQVQLFTEEAMSTAVDCWLWLLSARPKLELLFLQEMLSSWQCVVDKRLGLFSRQEGSTFPLERCSPCGKEQTSPYMTPHRVWIQFLSELLESVKYSSDDKVNMIVSLLHCSLPGIVGDNDRHLNRHISMVGIRFSFLACAMSLLQSDVLTISLSKIMLRVRVYTNCLDYFCCPPGCPSGDRPCCQALEINFLILWHNPMCCADLQVPGEDNISSWHLKGIKHVVWRNHLQMCWGLSPSLAVYMAIRLNNPRLVERELSRLVTLNPLSVAHIPEALQYLTNSRALINDNRELVHTLVWAPASAVVALAYFSRQFPPHPITAQYAVRVLRNCSVNSLLFFVPQIVQALRHDMLDYMVQLIKEISNKSQILAHQLIYNMRTNMFLDEEMLCKDGPQRRQACLEALSRIELQQGCYIPTNPEAMVIAIDNKSGTPMQSAAKAPYLAMFRLRHCGIAELEKLATSVFTDTDSSGLNPCALAEEIWQGAIFKIALSVRYCQQLPHMDSLHQQVVKDVDSLHQQVVKDDPGYKMNQKLAATLLIATYRTDFSCKVGDDVRQDMLALQVINIFQNVFRQVGLDLYMFPYRVVATGPGVSLITRGQGVTGLP</sequence>
<dbReference type="InterPro" id="IPR000403">
    <property type="entry name" value="PI3/4_kinase_cat_dom"/>
</dbReference>
<gene>
    <name evidence="4" type="ORF">TMSB3V08_LOCUS3270</name>
</gene>
<dbReference type="PANTHER" id="PTHR10048:SF15">
    <property type="entry name" value="PHOSPHATIDYLINOSITOL 4-KINASE ALPHA"/>
    <property type="match status" value="1"/>
</dbReference>
<dbReference type="InterPro" id="IPR045495">
    <property type="entry name" value="PI4K_N"/>
</dbReference>
<reference evidence="4" key="1">
    <citation type="submission" date="2020-11" db="EMBL/GenBank/DDBJ databases">
        <authorList>
            <person name="Tran Van P."/>
        </authorList>
    </citation>
    <scope>NUCLEOTIDE SEQUENCE</scope>
</reference>
<dbReference type="PROSITE" id="PS50290">
    <property type="entry name" value="PI3_4_KINASE_3"/>
    <property type="match status" value="1"/>
</dbReference>
<dbReference type="EMBL" id="OB793187">
    <property type="protein sequence ID" value="CAD7426384.1"/>
    <property type="molecule type" value="Genomic_DNA"/>
</dbReference>
<evidence type="ECO:0008006" key="5">
    <source>
        <dbReference type="Google" id="ProtNLM"/>
    </source>
</evidence>
<feature type="domain" description="PIK helical" evidence="3">
    <location>
        <begin position="425"/>
        <end position="605"/>
    </location>
</feature>
<dbReference type="Pfam" id="PF00454">
    <property type="entry name" value="PI3_PI4_kinase"/>
    <property type="match status" value="1"/>
</dbReference>
<dbReference type="AlphaFoldDB" id="A0A7R9HL73"/>
<dbReference type="InterPro" id="IPR016024">
    <property type="entry name" value="ARM-type_fold"/>
</dbReference>
<evidence type="ECO:0000259" key="2">
    <source>
        <dbReference type="PROSITE" id="PS50290"/>
    </source>
</evidence>
<dbReference type="GO" id="GO:0048015">
    <property type="term" value="P:phosphatidylinositol-mediated signaling"/>
    <property type="evidence" value="ECO:0007669"/>
    <property type="project" value="TreeGrafter"/>
</dbReference>
<dbReference type="GO" id="GO:0046854">
    <property type="term" value="P:phosphatidylinositol phosphate biosynthetic process"/>
    <property type="evidence" value="ECO:0007669"/>
    <property type="project" value="InterPro"/>
</dbReference>
<dbReference type="GO" id="GO:0004430">
    <property type="term" value="F:1-phosphatidylinositol 4-kinase activity"/>
    <property type="evidence" value="ECO:0007669"/>
    <property type="project" value="TreeGrafter"/>
</dbReference>
<dbReference type="GO" id="GO:0005737">
    <property type="term" value="C:cytoplasm"/>
    <property type="evidence" value="ECO:0007669"/>
    <property type="project" value="TreeGrafter"/>
</dbReference>
<feature type="domain" description="PI3K/PI4K catalytic" evidence="2">
    <location>
        <begin position="721"/>
        <end position="803"/>
    </location>
</feature>
<dbReference type="SUPFAM" id="SSF48371">
    <property type="entry name" value="ARM repeat"/>
    <property type="match status" value="1"/>
</dbReference>
<dbReference type="Pfam" id="PF19274">
    <property type="entry name" value="PI4K_N"/>
    <property type="match status" value="1"/>
</dbReference>
<dbReference type="SMART" id="SM00145">
    <property type="entry name" value="PI3Ka"/>
    <property type="match status" value="1"/>
</dbReference>
<dbReference type="SUPFAM" id="SSF56112">
    <property type="entry name" value="Protein kinase-like (PK-like)"/>
    <property type="match status" value="1"/>
</dbReference>
<dbReference type="Pfam" id="PF00613">
    <property type="entry name" value="PI3Ka"/>
    <property type="match status" value="1"/>
</dbReference>
<evidence type="ECO:0000256" key="1">
    <source>
        <dbReference type="ARBA" id="ARBA00006209"/>
    </source>
</evidence>
<dbReference type="InterPro" id="IPR011009">
    <property type="entry name" value="Kinase-like_dom_sf"/>
</dbReference>
<proteinExistence type="inferred from homology"/>
<dbReference type="InterPro" id="IPR001263">
    <property type="entry name" value="PI3K_accessory_dom"/>
</dbReference>
<protein>
    <recommendedName>
        <fullName evidence="5">Phosphatidylinositol 4-kinase alpha</fullName>
    </recommendedName>
</protein>
<evidence type="ECO:0000259" key="3">
    <source>
        <dbReference type="PROSITE" id="PS51545"/>
    </source>
</evidence>
<dbReference type="PROSITE" id="PS51545">
    <property type="entry name" value="PIK_HELICAL"/>
    <property type="match status" value="1"/>
</dbReference>
<comment type="similarity">
    <text evidence="1">Belongs to the PI3/PI4-kinase family. Type III PI4K subfamily.</text>
</comment>
<dbReference type="GO" id="GO:0005886">
    <property type="term" value="C:plasma membrane"/>
    <property type="evidence" value="ECO:0007669"/>
    <property type="project" value="TreeGrafter"/>
</dbReference>
<dbReference type="Gene3D" id="3.30.1010.10">
    <property type="entry name" value="Phosphatidylinositol 3-kinase Catalytic Subunit, Chain A, domain 4"/>
    <property type="match status" value="1"/>
</dbReference>
<accession>A0A7R9HL73</accession>
<evidence type="ECO:0000313" key="4">
    <source>
        <dbReference type="EMBL" id="CAD7426384.1"/>
    </source>
</evidence>